<dbReference type="Proteomes" id="UP001431181">
    <property type="component" value="Unassembled WGS sequence"/>
</dbReference>
<feature type="domain" description="Aminopeptidase P N-terminal" evidence="1">
    <location>
        <begin position="8"/>
        <end position="50"/>
    </location>
</feature>
<keyword evidence="3" id="KW-1185">Reference proteome</keyword>
<dbReference type="InterPro" id="IPR007865">
    <property type="entry name" value="Aminopep_P_N"/>
</dbReference>
<comment type="caution">
    <text evidence="2">The sequence shown here is derived from an EMBL/GenBank/DDBJ whole genome shotgun (WGS) entry which is preliminary data.</text>
</comment>
<dbReference type="Pfam" id="PF05195">
    <property type="entry name" value="AMP_N"/>
    <property type="match status" value="1"/>
</dbReference>
<evidence type="ECO:0000313" key="3">
    <source>
        <dbReference type="Proteomes" id="UP001431181"/>
    </source>
</evidence>
<protein>
    <submittedName>
        <fullName evidence="2">Aminopeptidase P N-terminal domain-containing protein</fullName>
    </submittedName>
</protein>
<dbReference type="EMBL" id="JAPEUL010000006">
    <property type="protein sequence ID" value="MCW4628574.1"/>
    <property type="molecule type" value="Genomic_DNA"/>
</dbReference>
<keyword evidence="2" id="KW-0031">Aminopeptidase</keyword>
<dbReference type="InterPro" id="IPR029149">
    <property type="entry name" value="Creatin/AminoP/Spt16_N"/>
</dbReference>
<organism evidence="2 3">
    <name type="scientific">Marinomonas rhodophyticola</name>
    <dbReference type="NCBI Taxonomy" id="2992803"/>
    <lineage>
        <taxon>Bacteria</taxon>
        <taxon>Pseudomonadati</taxon>
        <taxon>Pseudomonadota</taxon>
        <taxon>Gammaproteobacteria</taxon>
        <taxon>Oceanospirillales</taxon>
        <taxon>Oceanospirillaceae</taxon>
        <taxon>Marinomonas</taxon>
    </lineage>
</organism>
<evidence type="ECO:0000259" key="1">
    <source>
        <dbReference type="Pfam" id="PF05195"/>
    </source>
</evidence>
<evidence type="ECO:0000313" key="2">
    <source>
        <dbReference type="EMBL" id="MCW4628574.1"/>
    </source>
</evidence>
<keyword evidence="2" id="KW-0645">Protease</keyword>
<gene>
    <name evidence="2" type="ORF">ONZ52_06060</name>
</gene>
<accession>A0ABT3KDH6</accession>
<sequence>MKIDTQIYQARRERLMQSLPENSVVIIRTGELSTRNNDCEYEFRPHSSFFT</sequence>
<name>A0ABT3KDH6_9GAMM</name>
<keyword evidence="2" id="KW-0378">Hydrolase</keyword>
<dbReference type="GO" id="GO:0004177">
    <property type="term" value="F:aminopeptidase activity"/>
    <property type="evidence" value="ECO:0007669"/>
    <property type="project" value="UniProtKB-KW"/>
</dbReference>
<reference evidence="2" key="1">
    <citation type="submission" date="2022-11" db="EMBL/GenBank/DDBJ databases">
        <title>Marinomonas sp. nov., isolated from marine algae.</title>
        <authorList>
            <person name="Choi D.G."/>
            <person name="Kim J.M."/>
            <person name="Lee J.K."/>
            <person name="Baek J.H."/>
            <person name="Jeon C.O."/>
        </authorList>
    </citation>
    <scope>NUCLEOTIDE SEQUENCE</scope>
    <source>
        <strain evidence="2">KJ51-3</strain>
    </source>
</reference>
<proteinExistence type="predicted"/>
<dbReference type="Gene3D" id="3.40.350.10">
    <property type="entry name" value="Creatinase/prolidase N-terminal domain"/>
    <property type="match status" value="1"/>
</dbReference>
<dbReference type="SUPFAM" id="SSF53092">
    <property type="entry name" value="Creatinase/prolidase N-terminal domain"/>
    <property type="match status" value="1"/>
</dbReference>